<dbReference type="AlphaFoldDB" id="A0A8J1U292"/>
<feature type="region of interest" description="Disordered" evidence="9">
    <location>
        <begin position="1"/>
        <end position="27"/>
    </location>
</feature>
<dbReference type="GO" id="GO:0005886">
    <property type="term" value="C:plasma membrane"/>
    <property type="evidence" value="ECO:0007669"/>
    <property type="project" value="TreeGrafter"/>
</dbReference>
<dbReference type="Proteomes" id="UP000749559">
    <property type="component" value="Unassembled WGS sequence"/>
</dbReference>
<evidence type="ECO:0000256" key="6">
    <source>
        <dbReference type="ARBA" id="ARBA00034102"/>
    </source>
</evidence>
<dbReference type="InterPro" id="IPR000928">
    <property type="entry name" value="SNAP-25_dom"/>
</dbReference>
<dbReference type="GO" id="GO:0043005">
    <property type="term" value="C:neuron projection"/>
    <property type="evidence" value="ECO:0007669"/>
    <property type="project" value="UniProtKB-KW"/>
</dbReference>
<evidence type="ECO:0000256" key="7">
    <source>
        <dbReference type="RuleBase" id="RU003496"/>
    </source>
</evidence>
<keyword evidence="5 8" id="KW-0175">Coiled coil</keyword>
<evidence type="ECO:0000256" key="2">
    <source>
        <dbReference type="ARBA" id="ARBA00022599"/>
    </source>
</evidence>
<evidence type="ECO:0000256" key="3">
    <source>
        <dbReference type="ARBA" id="ARBA00022737"/>
    </source>
</evidence>
<comment type="caution">
    <text evidence="10">The sequence shown here is derived from an EMBL/GenBank/DDBJ whole genome shotgun (WGS) entry which is preliminary data.</text>
</comment>
<evidence type="ECO:0000256" key="8">
    <source>
        <dbReference type="SAM" id="Coils"/>
    </source>
</evidence>
<dbReference type="FunFam" id="1.20.5.110:FF:000018">
    <property type="entry name" value="Synaptosomal-associated protein"/>
    <property type="match status" value="1"/>
</dbReference>
<dbReference type="Pfam" id="PF00835">
    <property type="entry name" value="SNAP-25"/>
    <property type="match status" value="1"/>
</dbReference>
<comment type="subcellular location">
    <subcellularLocation>
        <location evidence="6">Synapse</location>
        <location evidence="6">Synaptosome</location>
    </subcellularLocation>
</comment>
<protein>
    <recommendedName>
        <fullName evidence="7">Synaptosomal-associated protein</fullName>
    </recommendedName>
</protein>
<dbReference type="GO" id="GO:0016082">
    <property type="term" value="P:synaptic vesicle priming"/>
    <property type="evidence" value="ECO:0007669"/>
    <property type="project" value="TreeGrafter"/>
</dbReference>
<evidence type="ECO:0000313" key="10">
    <source>
        <dbReference type="EMBL" id="CAH1786662.1"/>
    </source>
</evidence>
<evidence type="ECO:0000256" key="4">
    <source>
        <dbReference type="ARBA" id="ARBA00023018"/>
    </source>
</evidence>
<feature type="region of interest" description="Disordered" evidence="9">
    <location>
        <begin position="102"/>
        <end position="140"/>
    </location>
</feature>
<evidence type="ECO:0000313" key="11">
    <source>
        <dbReference type="Proteomes" id="UP000749559"/>
    </source>
</evidence>
<keyword evidence="4" id="KW-0770">Synapse</keyword>
<dbReference type="SUPFAM" id="SSF58038">
    <property type="entry name" value="SNARE fusion complex"/>
    <property type="match status" value="2"/>
</dbReference>
<organism evidence="10 11">
    <name type="scientific">Owenia fusiformis</name>
    <name type="common">Polychaete worm</name>
    <dbReference type="NCBI Taxonomy" id="6347"/>
    <lineage>
        <taxon>Eukaryota</taxon>
        <taxon>Metazoa</taxon>
        <taxon>Spiralia</taxon>
        <taxon>Lophotrochozoa</taxon>
        <taxon>Annelida</taxon>
        <taxon>Polychaeta</taxon>
        <taxon>Sedentaria</taxon>
        <taxon>Canalipalpata</taxon>
        <taxon>Sabellida</taxon>
        <taxon>Oweniida</taxon>
        <taxon>Oweniidae</taxon>
        <taxon>Owenia</taxon>
    </lineage>
</organism>
<dbReference type="GO" id="GO:0019905">
    <property type="term" value="F:syntaxin binding"/>
    <property type="evidence" value="ECO:0007669"/>
    <property type="project" value="TreeGrafter"/>
</dbReference>
<dbReference type="GO" id="GO:0031201">
    <property type="term" value="C:SNARE complex"/>
    <property type="evidence" value="ECO:0007669"/>
    <property type="project" value="TreeGrafter"/>
</dbReference>
<dbReference type="PROSITE" id="PS50192">
    <property type="entry name" value="T_SNARE"/>
    <property type="match status" value="2"/>
</dbReference>
<sequence length="211" mass="23718">MDRGGDDDMRSELRDYQMQANAVTDQSLDSTRRMLQMSEESQDVGVKTLVMLDEQGEQLNRIEDGVEKINADVKVAEANLRQMEKCCGLCLCPPWKRIPSKDSEFNSWQPNKDGEPNTKGPQARMEDKRGQYDSGPGGGYITRVTNDAREDEMEENLQQVGGIVGNLKMMAMDMGNTIDSQNKQLDRTTHKANVADDRVKGANQRAMKLIK</sequence>
<dbReference type="OrthoDB" id="19261at2759"/>
<keyword evidence="3" id="KW-0677">Repeat</keyword>
<reference evidence="10" key="1">
    <citation type="submission" date="2022-03" db="EMBL/GenBank/DDBJ databases">
        <authorList>
            <person name="Martin C."/>
        </authorList>
    </citation>
    <scope>NUCLEOTIDE SEQUENCE</scope>
</reference>
<feature type="compositionally biased region" description="Polar residues" evidence="9">
    <location>
        <begin position="18"/>
        <end position="27"/>
    </location>
</feature>
<dbReference type="FunFam" id="1.20.5.110:FF:000007">
    <property type="entry name" value="Synaptosomal-associated protein"/>
    <property type="match status" value="1"/>
</dbReference>
<evidence type="ECO:0000256" key="1">
    <source>
        <dbReference type="ARBA" id="ARBA00009480"/>
    </source>
</evidence>
<accession>A0A8J1U292</accession>
<proteinExistence type="inferred from homology"/>
<dbReference type="GO" id="GO:0031629">
    <property type="term" value="P:synaptic vesicle fusion to presynaptic active zone membrane"/>
    <property type="evidence" value="ECO:0007669"/>
    <property type="project" value="TreeGrafter"/>
</dbReference>
<dbReference type="Gene3D" id="1.20.5.110">
    <property type="match status" value="2"/>
</dbReference>
<dbReference type="GO" id="GO:0098793">
    <property type="term" value="C:presynapse"/>
    <property type="evidence" value="ECO:0007669"/>
    <property type="project" value="GOC"/>
</dbReference>
<feature type="coiled-coil region" evidence="8">
    <location>
        <begin position="52"/>
        <end position="86"/>
    </location>
</feature>
<dbReference type="InterPro" id="IPR000727">
    <property type="entry name" value="T_SNARE_dom"/>
</dbReference>
<keyword evidence="2" id="KW-0771">Synaptosome</keyword>
<dbReference type="SMART" id="SM00397">
    <property type="entry name" value="t_SNARE"/>
    <property type="match status" value="2"/>
</dbReference>
<name>A0A8J1U292_OWEFU</name>
<dbReference type="EMBL" id="CAIIXF020000006">
    <property type="protein sequence ID" value="CAH1786662.1"/>
    <property type="molecule type" value="Genomic_DNA"/>
</dbReference>
<dbReference type="PANTHER" id="PTHR19305">
    <property type="entry name" value="SYNAPTOSOMAL ASSOCIATED PROTEIN"/>
    <property type="match status" value="1"/>
</dbReference>
<dbReference type="CDD" id="cd15889">
    <property type="entry name" value="SNARE_SNAP25N_23N"/>
    <property type="match status" value="1"/>
</dbReference>
<dbReference type="GO" id="GO:0005484">
    <property type="term" value="F:SNAP receptor activity"/>
    <property type="evidence" value="ECO:0007669"/>
    <property type="project" value="TreeGrafter"/>
</dbReference>
<evidence type="ECO:0000256" key="5">
    <source>
        <dbReference type="ARBA" id="ARBA00023054"/>
    </source>
</evidence>
<evidence type="ECO:0000256" key="9">
    <source>
        <dbReference type="SAM" id="MobiDB-lite"/>
    </source>
</evidence>
<comment type="similarity">
    <text evidence="1 7">Belongs to the SNAP-25 family.</text>
</comment>
<dbReference type="PANTHER" id="PTHR19305:SF14">
    <property type="entry name" value="SYNAPTOSOMAL-ASSOCIATED PROTEIN-RELATED"/>
    <property type="match status" value="1"/>
</dbReference>
<keyword evidence="11" id="KW-1185">Reference proteome</keyword>
<gene>
    <name evidence="10" type="ORF">OFUS_LOCUS12514</name>
</gene>
<feature type="compositionally biased region" description="Basic and acidic residues" evidence="9">
    <location>
        <begin position="1"/>
        <end position="15"/>
    </location>
</feature>